<dbReference type="EMBL" id="JANCYW010000014">
    <property type="protein sequence ID" value="KAK4537791.1"/>
    <property type="molecule type" value="Genomic_DNA"/>
</dbReference>
<dbReference type="AlphaFoldDB" id="A0AAV9J0H9"/>
<comment type="caution">
    <text evidence="1">The sequence shown here is derived from an EMBL/GenBank/DDBJ whole genome shotgun (WGS) entry which is preliminary data.</text>
</comment>
<protein>
    <submittedName>
        <fullName evidence="1">Uncharacterized protein</fullName>
    </submittedName>
</protein>
<gene>
    <name evidence="1" type="ORF">CDCA_CDCA14G3816</name>
</gene>
<evidence type="ECO:0000313" key="2">
    <source>
        <dbReference type="Proteomes" id="UP001301350"/>
    </source>
</evidence>
<dbReference type="Proteomes" id="UP001301350">
    <property type="component" value="Unassembled WGS sequence"/>
</dbReference>
<accession>A0AAV9J0H9</accession>
<keyword evidence="2" id="KW-1185">Reference proteome</keyword>
<reference evidence="1 2" key="1">
    <citation type="submission" date="2022-07" db="EMBL/GenBank/DDBJ databases">
        <title>Genome-wide signatures of adaptation to extreme environments.</title>
        <authorList>
            <person name="Cho C.H."/>
            <person name="Yoon H.S."/>
        </authorList>
    </citation>
    <scope>NUCLEOTIDE SEQUENCE [LARGE SCALE GENOMIC DNA]</scope>
    <source>
        <strain evidence="1 2">DBV 063 E5</strain>
    </source>
</reference>
<name>A0AAV9J0H9_CYACA</name>
<organism evidence="1 2">
    <name type="scientific">Cyanidium caldarium</name>
    <name type="common">Red alga</name>
    <dbReference type="NCBI Taxonomy" id="2771"/>
    <lineage>
        <taxon>Eukaryota</taxon>
        <taxon>Rhodophyta</taxon>
        <taxon>Bangiophyceae</taxon>
        <taxon>Cyanidiales</taxon>
        <taxon>Cyanidiaceae</taxon>
        <taxon>Cyanidium</taxon>
    </lineage>
</organism>
<sequence>MLLTIVRVLWLERWFALQGRWSALGLPEDTRCALAVLSLSDLHGLLVLLHASRLLLARWLQVTRDALQGDAWGTRHSWPRWPAACDSVHALRRNWAAALEHEWRLLRELSGASAADVDAAPQLLLIAVDRCVASAVAYRAAIVHGPSGILVDSVGGTNRPTADLTARLLQYSDVALAYSCCPAPSANTSVWHEFLDSLRDRYPHSGVVCCIGAGTGEIT</sequence>
<proteinExistence type="predicted"/>
<evidence type="ECO:0000313" key="1">
    <source>
        <dbReference type="EMBL" id="KAK4537791.1"/>
    </source>
</evidence>